<dbReference type="HOGENOM" id="CLU_063031_0_0_6"/>
<organism evidence="1 2">
    <name type="scientific">Providencia sneebia DSM 19967</name>
    <dbReference type="NCBI Taxonomy" id="1141660"/>
    <lineage>
        <taxon>Bacteria</taxon>
        <taxon>Pseudomonadati</taxon>
        <taxon>Pseudomonadota</taxon>
        <taxon>Gammaproteobacteria</taxon>
        <taxon>Enterobacterales</taxon>
        <taxon>Morganellaceae</taxon>
        <taxon>Providencia</taxon>
    </lineage>
</organism>
<dbReference type="EMBL" id="AKKN01000003">
    <property type="protein sequence ID" value="EKT60901.1"/>
    <property type="molecule type" value="Genomic_DNA"/>
</dbReference>
<reference evidence="1 2" key="1">
    <citation type="journal article" date="2012" name="BMC Genomics">
        <title>Comparative genomics of bacteria in the genus Providencia isolated from wild Drosophila melanogaster.</title>
        <authorList>
            <person name="Galac M.R."/>
            <person name="Lazzaro B.P."/>
        </authorList>
    </citation>
    <scope>NUCLEOTIDE SEQUENCE [LARGE SCALE GENOMIC DNA]</scope>
    <source>
        <strain evidence="1 2">DSM 19967</strain>
    </source>
</reference>
<comment type="caution">
    <text evidence="1">The sequence shown here is derived from an EMBL/GenBank/DDBJ whole genome shotgun (WGS) entry which is preliminary data.</text>
</comment>
<keyword evidence="2" id="KW-1185">Reference proteome</keyword>
<dbReference type="Proteomes" id="UP000010290">
    <property type="component" value="Chromosome"/>
</dbReference>
<name>K8WLS9_9GAMM</name>
<sequence>MVQLTQYPNLSIFNNDVKNVSSHSLQVSSDENINNIMVKPLLNIDIENITKTVTSPKNEQPFLNALTNSQKINPLLVALDEDELSNIINNLDFMQELSTNKVEKSLKKIIADESHQSTKMFSTIASLDDNELKQLSQILIPLLVMGEKTHDIMTERYNHDDVMLRSESIGSVENSHFSGMISNDILVELSHLLSKVRTMLDISDRQINAQFLKLKTQMVEKNAQATIDEGKMALKGALLGFVISFGITAAGGLLQAKNLQQQKNLMNNQELSQGANYHELSNILRTKSGIIDSGTRLSDNFSQVAVAANQMQLKELEALKIMEQDVGETARSIAGDKEKQIETMLDLVKRMFEILRNLVEGQQRTLQVIATRG</sequence>
<protein>
    <submittedName>
        <fullName evidence="1">Membrane protein</fullName>
    </submittedName>
</protein>
<dbReference type="RefSeq" id="WP_008914359.1">
    <property type="nucleotide sequence ID" value="NZ_CM001773.1"/>
</dbReference>
<accession>K8WLS9</accession>
<dbReference type="OrthoDB" id="6465878at2"/>
<dbReference type="AlphaFoldDB" id="K8WLS9"/>
<proteinExistence type="predicted"/>
<evidence type="ECO:0000313" key="2">
    <source>
        <dbReference type="Proteomes" id="UP000010290"/>
    </source>
</evidence>
<evidence type="ECO:0000313" key="1">
    <source>
        <dbReference type="EMBL" id="EKT60901.1"/>
    </source>
</evidence>
<dbReference type="PATRIC" id="fig|1141660.3.peg.478"/>
<gene>
    <name evidence="1" type="ORF">OO7_02391</name>
</gene>